<dbReference type="AlphaFoldDB" id="A0A1L7CFF5"/>
<keyword evidence="1" id="KW-0175">Coiled coil</keyword>
<dbReference type="Proteomes" id="UP000185478">
    <property type="component" value="Chromosome"/>
</dbReference>
<sequence>MGELAATFEKSQAEVLKLHGTLAENILATARNQKKSRMAQLNIERVRLESALKVAKAEAKSAKSREQGTESVRKKGTTTLIDLGEALDRFAETGVFGIEDLVETAGEGFAESTSVASDAAAEVAALEEDVKIARLEGIAAVAEAEAAAAEQRYQAYQATLAQAHTVNLLAAAQERLNQQAASFYGMTSQGADRASQGWGGIAQTGGGLLKIVGGVAMGVLSGGTLAVPAIMSAVSGVKDLAEGIPKIAAYKDDIKESWEAADGWGKAALVGGSLASGLGGAASIGYGAYTGDWAGASQLVGASGELGQHLSQAPFNMAKARNARAESVYQERVAAEERAYQAQRMRADLEWQRQKSGFDANADYAKASVAIEQLTKEVKTASTKDEAKAANELLQAAKQQRDQMLQFTKQQQESLKGLTDQVKSDADSARKNAEALRNKPLPNLDIHVTGDAITTRQLNEIVEQVNKITQETGAVRMRVEQLENPRPGASQYVGVRQ</sequence>
<feature type="coiled-coil region" evidence="1">
    <location>
        <begin position="116"/>
        <end position="159"/>
    </location>
</feature>
<gene>
    <name evidence="3" type="ORF">CAQU_04950</name>
</gene>
<reference evidence="3 4" key="1">
    <citation type="submission" date="2014-08" db="EMBL/GenBank/DDBJ databases">
        <title>Complete genome sequence of Corynebacterium aquilae S-613T(T) (=DSM 44791(T)), isolated from the choana of a healthy golden eagle.</title>
        <authorList>
            <person name="Ruckert C."/>
            <person name="Albersmeier A."/>
            <person name="Winkler A."/>
            <person name="Kalinowski J."/>
        </authorList>
    </citation>
    <scope>NUCLEOTIDE SEQUENCE [LARGE SCALE GENOMIC DNA]</scope>
    <source>
        <strain evidence="3 4">S-613</strain>
    </source>
</reference>
<dbReference type="EMBL" id="CP009245">
    <property type="protein sequence ID" value="APT84513.1"/>
    <property type="molecule type" value="Genomic_DNA"/>
</dbReference>
<proteinExistence type="predicted"/>
<feature type="region of interest" description="Disordered" evidence="2">
    <location>
        <begin position="416"/>
        <end position="438"/>
    </location>
</feature>
<feature type="compositionally biased region" description="Basic and acidic residues" evidence="2">
    <location>
        <begin position="422"/>
        <end position="437"/>
    </location>
</feature>
<feature type="coiled-coil region" evidence="1">
    <location>
        <begin position="31"/>
        <end position="65"/>
    </location>
</feature>
<organism evidence="3 4">
    <name type="scientific">Corynebacterium aquilae DSM 44791</name>
    <dbReference type="NCBI Taxonomy" id="1431546"/>
    <lineage>
        <taxon>Bacteria</taxon>
        <taxon>Bacillati</taxon>
        <taxon>Actinomycetota</taxon>
        <taxon>Actinomycetes</taxon>
        <taxon>Mycobacteriales</taxon>
        <taxon>Corynebacteriaceae</taxon>
        <taxon>Corynebacterium</taxon>
    </lineage>
</organism>
<evidence type="ECO:0000256" key="1">
    <source>
        <dbReference type="SAM" id="Coils"/>
    </source>
</evidence>
<dbReference type="STRING" id="1431546.CAQU_04950"/>
<protein>
    <submittedName>
        <fullName evidence="3">Uncharacterized protein</fullName>
    </submittedName>
</protein>
<keyword evidence="4" id="KW-1185">Reference proteome</keyword>
<accession>A0A1L7CFF5</accession>
<evidence type="ECO:0000313" key="3">
    <source>
        <dbReference type="EMBL" id="APT84513.1"/>
    </source>
</evidence>
<evidence type="ECO:0000313" key="4">
    <source>
        <dbReference type="Proteomes" id="UP000185478"/>
    </source>
</evidence>
<dbReference type="KEGG" id="caqu:CAQU_04950"/>
<evidence type="ECO:0000256" key="2">
    <source>
        <dbReference type="SAM" id="MobiDB-lite"/>
    </source>
</evidence>
<name>A0A1L7CFF5_9CORY</name>